<keyword evidence="1" id="KW-1133">Transmembrane helix</keyword>
<keyword evidence="3" id="KW-1185">Reference proteome</keyword>
<reference evidence="2" key="1">
    <citation type="submission" date="2020-08" db="EMBL/GenBank/DDBJ databases">
        <title>Multicomponent nature underlies the extraordinary mechanical properties of spider dragline silk.</title>
        <authorList>
            <person name="Kono N."/>
            <person name="Nakamura H."/>
            <person name="Mori M."/>
            <person name="Yoshida Y."/>
            <person name="Ohtoshi R."/>
            <person name="Malay A.D."/>
            <person name="Moran D.A.P."/>
            <person name="Tomita M."/>
            <person name="Numata K."/>
            <person name="Arakawa K."/>
        </authorList>
    </citation>
    <scope>NUCLEOTIDE SEQUENCE</scope>
</reference>
<evidence type="ECO:0000256" key="1">
    <source>
        <dbReference type="SAM" id="Phobius"/>
    </source>
</evidence>
<accession>A0A8X6WVA8</accession>
<evidence type="ECO:0000313" key="2">
    <source>
        <dbReference type="EMBL" id="GFY40481.1"/>
    </source>
</evidence>
<keyword evidence="1" id="KW-0472">Membrane</keyword>
<name>A0A8X6WVA8_9ARAC</name>
<gene>
    <name evidence="2" type="ORF">TNIN_319511</name>
</gene>
<dbReference type="EMBL" id="BMAV01001916">
    <property type="protein sequence ID" value="GFY40481.1"/>
    <property type="molecule type" value="Genomic_DNA"/>
</dbReference>
<comment type="caution">
    <text evidence="2">The sequence shown here is derived from an EMBL/GenBank/DDBJ whole genome shotgun (WGS) entry which is preliminary data.</text>
</comment>
<keyword evidence="1" id="KW-0812">Transmembrane</keyword>
<organism evidence="2 3">
    <name type="scientific">Trichonephila inaurata madagascariensis</name>
    <dbReference type="NCBI Taxonomy" id="2747483"/>
    <lineage>
        <taxon>Eukaryota</taxon>
        <taxon>Metazoa</taxon>
        <taxon>Ecdysozoa</taxon>
        <taxon>Arthropoda</taxon>
        <taxon>Chelicerata</taxon>
        <taxon>Arachnida</taxon>
        <taxon>Araneae</taxon>
        <taxon>Araneomorphae</taxon>
        <taxon>Entelegynae</taxon>
        <taxon>Araneoidea</taxon>
        <taxon>Nephilidae</taxon>
        <taxon>Trichonephila</taxon>
        <taxon>Trichonephila inaurata</taxon>
    </lineage>
</organism>
<protein>
    <submittedName>
        <fullName evidence="2">Uncharacterized protein</fullName>
    </submittedName>
</protein>
<feature type="transmembrane region" description="Helical" evidence="1">
    <location>
        <begin position="45"/>
        <end position="62"/>
    </location>
</feature>
<feature type="transmembrane region" description="Helical" evidence="1">
    <location>
        <begin position="68"/>
        <end position="94"/>
    </location>
</feature>
<evidence type="ECO:0000313" key="3">
    <source>
        <dbReference type="Proteomes" id="UP000886998"/>
    </source>
</evidence>
<dbReference type="AlphaFoldDB" id="A0A8X6WVA8"/>
<dbReference type="Proteomes" id="UP000886998">
    <property type="component" value="Unassembled WGS sequence"/>
</dbReference>
<proteinExistence type="predicted"/>
<sequence length="110" mass="12618">MKNRSKRWKRKQNDKAFGEKCVYPFPRCRTKIGKENIGPLSVEEVLILFLCGSILFFSPPVFLPKSSVWPLCLFLVCSLIQTTNPELLLIALFVKGRLEVAGCYLCVWHV</sequence>